<keyword evidence="3" id="KW-0812">Transmembrane</keyword>
<dbReference type="Gene3D" id="2.60.120.260">
    <property type="entry name" value="Galactose-binding domain-like"/>
    <property type="match status" value="1"/>
</dbReference>
<name>A0ABU6NT63_9BACI</name>
<dbReference type="InterPro" id="IPR022385">
    <property type="entry name" value="Rhs_assc_core"/>
</dbReference>
<reference evidence="6 7" key="1">
    <citation type="submission" date="2023-03" db="EMBL/GenBank/DDBJ databases">
        <title>Bacillus Genome Sequencing.</title>
        <authorList>
            <person name="Dunlap C."/>
        </authorList>
    </citation>
    <scope>NUCLEOTIDE SEQUENCE [LARGE SCALE GENOMIC DNA]</scope>
    <source>
        <strain evidence="6 7">NRS-1717</strain>
    </source>
</reference>
<dbReference type="PANTHER" id="PTHR32305:SF17">
    <property type="entry name" value="TRNA NUCLEASE WAPA"/>
    <property type="match status" value="1"/>
</dbReference>
<evidence type="ECO:0000313" key="6">
    <source>
        <dbReference type="EMBL" id="MED4400343.1"/>
    </source>
</evidence>
<dbReference type="Pfam" id="PF05593">
    <property type="entry name" value="RHS_repeat"/>
    <property type="match status" value="2"/>
</dbReference>
<comment type="caution">
    <text evidence="6">The sequence shown here is derived from an EMBL/GenBank/DDBJ whole genome shotgun (WGS) entry which is preliminary data.</text>
</comment>
<dbReference type="InterPro" id="IPR006530">
    <property type="entry name" value="YD"/>
</dbReference>
<dbReference type="Proteomes" id="UP001342826">
    <property type="component" value="Unassembled WGS sequence"/>
</dbReference>
<keyword evidence="3" id="KW-0472">Membrane</keyword>
<evidence type="ECO:0000259" key="5">
    <source>
        <dbReference type="Pfam" id="PF25023"/>
    </source>
</evidence>
<feature type="domain" description="Teneurin-like YD-shell" evidence="5">
    <location>
        <begin position="1502"/>
        <end position="1790"/>
    </location>
</feature>
<proteinExistence type="predicted"/>
<dbReference type="NCBIfam" id="TIGR03696">
    <property type="entry name" value="Rhs_assc_core"/>
    <property type="match status" value="1"/>
</dbReference>
<dbReference type="InterPro" id="IPR056823">
    <property type="entry name" value="TEN-like_YD-shell"/>
</dbReference>
<feature type="transmembrane region" description="Helical" evidence="3">
    <location>
        <begin position="12"/>
        <end position="31"/>
    </location>
</feature>
<dbReference type="RefSeq" id="WP_328014867.1">
    <property type="nucleotide sequence ID" value="NZ_JARTFS010000002.1"/>
</dbReference>
<organism evidence="6 7">
    <name type="scientific">Metabacillus fastidiosus</name>
    <dbReference type="NCBI Taxonomy" id="1458"/>
    <lineage>
        <taxon>Bacteria</taxon>
        <taxon>Bacillati</taxon>
        <taxon>Bacillota</taxon>
        <taxon>Bacilli</taxon>
        <taxon>Bacillales</taxon>
        <taxon>Bacillaceae</taxon>
        <taxon>Metabacillus</taxon>
    </lineage>
</organism>
<dbReference type="InterPro" id="IPR008979">
    <property type="entry name" value="Galactose-bd-like_sf"/>
</dbReference>
<feature type="region of interest" description="Disordered" evidence="2">
    <location>
        <begin position="37"/>
        <end position="65"/>
    </location>
</feature>
<dbReference type="SUPFAM" id="SSF49785">
    <property type="entry name" value="Galactose-binding domain-like"/>
    <property type="match status" value="1"/>
</dbReference>
<dbReference type="Gene3D" id="2.180.10.10">
    <property type="entry name" value="RHS repeat-associated core"/>
    <property type="match status" value="2"/>
</dbReference>
<dbReference type="Pfam" id="PF20148">
    <property type="entry name" value="DUF6531"/>
    <property type="match status" value="1"/>
</dbReference>
<dbReference type="InterPro" id="IPR045351">
    <property type="entry name" value="DUF6531"/>
</dbReference>
<evidence type="ECO:0000259" key="4">
    <source>
        <dbReference type="Pfam" id="PF20148"/>
    </source>
</evidence>
<evidence type="ECO:0000256" key="1">
    <source>
        <dbReference type="ARBA" id="ARBA00022737"/>
    </source>
</evidence>
<sequence>METSKKRSFYSIICRILVSTMIITSIPIHGVTKARAIDNSEESKQDEVETATNNESIDSSSVEVESLRNETTKVFVNKDGSYTAEAYTKPVHYKKDNKWHDIDNTLVENNTQELENKSNSFKVKFPKKPKKEDKSKLYTFSTKGHEVVVEFIDNTNTKPKVHNGLKDTVSKSNKNKVKYENLYDGVTFDYAVDSSKIKENIILDSYRGKNTFQFNLLTKGLKAAKKEDGTIEFTDSKTGEFLFYIQRPYMYDSSESKSISEKVTQEIIPTESGFTLTITADEAYLKDPNRVYPVVIDPWIDNFKTSDAFVASKQDYGFGLLDYLSVGSSANFGKTRTYLRWNPLPDIPDAEIVGGSVGIYQYETNADVPISLHRLTQSYSTSTINWTNQPSYNPVPEATISRKDIGYIYFPVNELLKDWYNKKASPFGVVLKYADNQEETAANKLFHATEWVNPNGTLVGEPKLVISYRPKELLGITDYWAYTPDLLQGEGTAVVNLINGNMVYDVPLTSLPSRTDAFNLKLVYNSRSSLSDTNGIGWTLSSQRKLIPSSDNSIIEYIDENGTQYHFSRNQYDSKTGYSSPEGTAFELTNTESGYTLKQPDETVLEFDSYGRNTKITDEKGDNILYSFDGTSFRVVKISERFGSDSTGRDLSLIYNPNGLLEKVTDFRGTDTIFSYSPGSGGNLLTGITYAANRSEKKSITFSYNTNGKLENVVNANGHKGTIEYDSNNRATKIIDPRSETFFSQLAYPSQTETIFTDANGNKTYYKNDSDQPKGTVNVIEMTEDYQGTTPSTTKYEWKNNEVTKVIEPNKDSGVAKGATTTADYDEKGNLTNITTPNQETETTMYDEKSNVTNEKTNTGLSAQFEYDNKSNLLFSSNQLGLTNYFSYDRFGNVATNVSTTSLGFNLLTNSNFEALDSNSLPTNWLMKTGTGYATSNDHKYGKRSIKMTLTGTDGGRYLYQVVPMQATSDKNYTVSGWLKTDNVSGTGAQLRVYFKDASNQFIKDGAGNTIAYVTKGLKGTRDWMLVSNSFTAPSNAAFVEVELVFSGAGTAYFDGVQLNSGSMVADYVSNENASMEAGTGTTIDNWTLNAISAGDGRSSTVTKAGKYSARLTGSSTAKRYIGQTVETNGQMGDPVTISGWANAQSPNSTGEFALQVSFVYSDGTEGKYTVPFDKTLVNKWQFVKKTFRATKNFNQVKIYALYNNQAGTAYFDNIKLEEQGSTETRNYDANGNLILSNTDALNQTMDYKYDANGNQTEVTTPGGRKALYGYDFLDHLKNMTQVAPSGMANITTSYEHDVQGNLKARKDPRGNVTSFEYNAVNQVTKETDPLGKFIKSDYEANGNLKTVEIGKGTKILSNKELKYDRKNQLTEEWLNGQKKRDYTYDFAGNVKTIQQDGQTYSFTYDPLNRLLSSQEPAGYKLTYSYEQDLNKSYYGSLNSYVESFGSKSYTTTVGYDDLQRISSIKTPTGESSEYYYNEKSLLTHMKLFSDTNVSSLSIYQTFDDAGRLQGKHLVGATNLDQSYSYDLDGNIKTYNDGKDTHNYVYDFANRLQSWTYKGSKISYEYDESGNLKNPNGKSLTFNEANEVNGFTYDEAGNLLQDDKYLYEWDGEGQLLAIKDLNKTTIASFTYDPNGLRKTKTVGSTTYYYHYNGSELIRITDDNNQTIWAFTWSYGKPMSVTNKNGETFFFVTNQHGDVVQIVDKNGVSIATYSYDPWGNPTSSEPTDTRISGQPIRYAGYVYDGETKLYYLQSRYYDPQTARFISRDTYPGDVDNSGSQNAYVYAEDNPVMYTDNEGTWVVNAAFLIYDGIAYVKNPSLSGAAWLIVDVASFADPTGTASTIAHSGKLLKGAKVLGKTKNAGKAIKKAKSLKAKGKKPLKLDLQFFAKDLTKGISKKLLDGNRVKIEMFKNGKYDKFKLEKDRAINSGVGTHGGSAWKLKDTRKPGSYWTLDKNGKLLRYSN</sequence>
<dbReference type="NCBIfam" id="TIGR01643">
    <property type="entry name" value="YD_repeat_2x"/>
    <property type="match status" value="2"/>
</dbReference>
<dbReference type="Pfam" id="PF25023">
    <property type="entry name" value="TEN_YD-shell"/>
    <property type="match status" value="1"/>
</dbReference>
<protein>
    <submittedName>
        <fullName evidence="6">DNRLRE domain-containing protein</fullName>
    </submittedName>
</protein>
<feature type="compositionally biased region" description="Basic and acidic residues" evidence="2">
    <location>
        <begin position="37"/>
        <end position="47"/>
    </location>
</feature>
<dbReference type="InterPro" id="IPR031325">
    <property type="entry name" value="RHS_repeat"/>
</dbReference>
<evidence type="ECO:0000313" key="7">
    <source>
        <dbReference type="Proteomes" id="UP001342826"/>
    </source>
</evidence>
<dbReference type="PANTHER" id="PTHR32305">
    <property type="match status" value="1"/>
</dbReference>
<feature type="domain" description="DUF6531" evidence="4">
    <location>
        <begin position="495"/>
        <end position="567"/>
    </location>
</feature>
<evidence type="ECO:0000256" key="2">
    <source>
        <dbReference type="SAM" id="MobiDB-lite"/>
    </source>
</evidence>
<dbReference type="InterPro" id="IPR050708">
    <property type="entry name" value="T6SS_VgrG/RHS"/>
</dbReference>
<keyword evidence="3" id="KW-1133">Transmembrane helix</keyword>
<keyword evidence="7" id="KW-1185">Reference proteome</keyword>
<evidence type="ECO:0000256" key="3">
    <source>
        <dbReference type="SAM" id="Phobius"/>
    </source>
</evidence>
<keyword evidence="1" id="KW-0677">Repeat</keyword>
<dbReference type="EMBL" id="JARTFS010000002">
    <property type="protein sequence ID" value="MED4400343.1"/>
    <property type="molecule type" value="Genomic_DNA"/>
</dbReference>
<dbReference type="NCBIfam" id="NF033679">
    <property type="entry name" value="DNRLRE_dom"/>
    <property type="match status" value="1"/>
</dbReference>
<accession>A0ABU6NT63</accession>
<gene>
    <name evidence="6" type="ORF">P9271_03080</name>
</gene>